<keyword evidence="5" id="KW-1133">Transmembrane helix</keyword>
<evidence type="ECO:0000256" key="1">
    <source>
        <dbReference type="ARBA" id="ARBA00004196"/>
    </source>
</evidence>
<protein>
    <recommendedName>
        <fullName evidence="7">CopC domain-containing protein</fullName>
    </recommendedName>
</protein>
<keyword evidence="3 6" id="KW-0732">Signal</keyword>
<dbReference type="Pfam" id="PF04234">
    <property type="entry name" value="CopC"/>
    <property type="match status" value="1"/>
</dbReference>
<dbReference type="Proteomes" id="UP000287188">
    <property type="component" value="Unassembled WGS sequence"/>
</dbReference>
<keyword evidence="5" id="KW-0812">Transmembrane</keyword>
<feature type="chain" id="PRO_5019586259" description="CopC domain-containing protein" evidence="6">
    <location>
        <begin position="31"/>
        <end position="212"/>
    </location>
</feature>
<dbReference type="GO" id="GO:0006825">
    <property type="term" value="P:copper ion transport"/>
    <property type="evidence" value="ECO:0007669"/>
    <property type="project" value="InterPro"/>
</dbReference>
<name>A0A402AY75_9CHLR</name>
<keyword evidence="2" id="KW-0479">Metal-binding</keyword>
<dbReference type="GO" id="GO:0042597">
    <property type="term" value="C:periplasmic space"/>
    <property type="evidence" value="ECO:0007669"/>
    <property type="project" value="InterPro"/>
</dbReference>
<dbReference type="InterPro" id="IPR007348">
    <property type="entry name" value="CopC_dom"/>
</dbReference>
<reference evidence="9" key="1">
    <citation type="submission" date="2018-12" db="EMBL/GenBank/DDBJ databases">
        <title>Tengunoibacter tsumagoiensis gen. nov., sp. nov., Dictyobacter kobayashii sp. nov., D. alpinus sp. nov., and D. joshuensis sp. nov. and description of Dictyobacteraceae fam. nov. within the order Ktedonobacterales isolated from Tengu-no-mugimeshi.</title>
        <authorList>
            <person name="Wang C.M."/>
            <person name="Zheng Y."/>
            <person name="Sakai Y."/>
            <person name="Toyoda A."/>
            <person name="Minakuchi Y."/>
            <person name="Abe K."/>
            <person name="Yokota A."/>
            <person name="Yabe S."/>
        </authorList>
    </citation>
    <scope>NUCLEOTIDE SEQUENCE [LARGE SCALE GENOMIC DNA]</scope>
    <source>
        <strain evidence="9">Uno11</strain>
    </source>
</reference>
<organism evidence="8 9">
    <name type="scientific">Dictyobacter kobayashii</name>
    <dbReference type="NCBI Taxonomy" id="2014872"/>
    <lineage>
        <taxon>Bacteria</taxon>
        <taxon>Bacillati</taxon>
        <taxon>Chloroflexota</taxon>
        <taxon>Ktedonobacteria</taxon>
        <taxon>Ktedonobacterales</taxon>
        <taxon>Dictyobacteraceae</taxon>
        <taxon>Dictyobacter</taxon>
    </lineage>
</organism>
<proteinExistence type="predicted"/>
<dbReference type="SUPFAM" id="SSF81296">
    <property type="entry name" value="E set domains"/>
    <property type="match status" value="1"/>
</dbReference>
<keyword evidence="9" id="KW-1185">Reference proteome</keyword>
<feature type="signal peptide" evidence="6">
    <location>
        <begin position="1"/>
        <end position="30"/>
    </location>
</feature>
<dbReference type="EMBL" id="BIFS01000002">
    <property type="protein sequence ID" value="GCE24003.1"/>
    <property type="molecule type" value="Genomic_DNA"/>
</dbReference>
<accession>A0A402AY75</accession>
<evidence type="ECO:0000256" key="4">
    <source>
        <dbReference type="ARBA" id="ARBA00023008"/>
    </source>
</evidence>
<evidence type="ECO:0000256" key="3">
    <source>
        <dbReference type="ARBA" id="ARBA00022729"/>
    </source>
</evidence>
<dbReference type="GO" id="GO:0005507">
    <property type="term" value="F:copper ion binding"/>
    <property type="evidence" value="ECO:0007669"/>
    <property type="project" value="InterPro"/>
</dbReference>
<feature type="transmembrane region" description="Helical" evidence="5">
    <location>
        <begin position="171"/>
        <end position="193"/>
    </location>
</feature>
<dbReference type="InterPro" id="IPR014756">
    <property type="entry name" value="Ig_E-set"/>
</dbReference>
<dbReference type="PANTHER" id="PTHR34820:SF4">
    <property type="entry name" value="INNER MEMBRANE PROTEIN YEBZ"/>
    <property type="match status" value="1"/>
</dbReference>
<evidence type="ECO:0000259" key="7">
    <source>
        <dbReference type="Pfam" id="PF04234"/>
    </source>
</evidence>
<sequence length="212" mass="22843">MNMQSGRQLIIISIFCSMLCVLLCTGNALAQPTHGEYVSSVPAANAMLTQAPTVITVHFSEAIDPNQSDIQVYDVNDKLVSTAPAKLNGTDHQTMAVPMQANGSEIYLVNWHNVSTDEGHRDSGSFRFFVNISRMLKGMVKGEAMGHMPGTTMAAAHPGATISQARGIPTWLTVLLSGMVGLLIGAGATFAMLQQQKIRYTFQTEENTLGKK</sequence>
<comment type="caution">
    <text evidence="8">The sequence shown here is derived from an EMBL/GenBank/DDBJ whole genome shotgun (WGS) entry which is preliminary data.</text>
</comment>
<dbReference type="InterPro" id="IPR032694">
    <property type="entry name" value="CopC/D"/>
</dbReference>
<comment type="subcellular location">
    <subcellularLocation>
        <location evidence="1">Cell envelope</location>
    </subcellularLocation>
</comment>
<feature type="domain" description="CopC" evidence="7">
    <location>
        <begin position="34"/>
        <end position="130"/>
    </location>
</feature>
<evidence type="ECO:0000256" key="2">
    <source>
        <dbReference type="ARBA" id="ARBA00022723"/>
    </source>
</evidence>
<dbReference type="GO" id="GO:0030313">
    <property type="term" value="C:cell envelope"/>
    <property type="evidence" value="ECO:0007669"/>
    <property type="project" value="UniProtKB-SubCell"/>
</dbReference>
<dbReference type="GO" id="GO:0046688">
    <property type="term" value="P:response to copper ion"/>
    <property type="evidence" value="ECO:0007669"/>
    <property type="project" value="InterPro"/>
</dbReference>
<gene>
    <name evidence="8" type="ORF">KDK_78030</name>
</gene>
<keyword evidence="5" id="KW-0472">Membrane</keyword>
<keyword evidence="4" id="KW-0186">Copper</keyword>
<dbReference type="AlphaFoldDB" id="A0A402AY75"/>
<evidence type="ECO:0000256" key="5">
    <source>
        <dbReference type="SAM" id="Phobius"/>
    </source>
</evidence>
<dbReference type="InterPro" id="IPR014755">
    <property type="entry name" value="Cu-Rt/internalin_Ig-like"/>
</dbReference>
<evidence type="ECO:0000313" key="9">
    <source>
        <dbReference type="Proteomes" id="UP000287188"/>
    </source>
</evidence>
<evidence type="ECO:0000256" key="6">
    <source>
        <dbReference type="SAM" id="SignalP"/>
    </source>
</evidence>
<dbReference type="RefSeq" id="WP_161977989.1">
    <property type="nucleotide sequence ID" value="NZ_BIFS01000002.1"/>
</dbReference>
<dbReference type="GO" id="GO:0005886">
    <property type="term" value="C:plasma membrane"/>
    <property type="evidence" value="ECO:0007669"/>
    <property type="project" value="TreeGrafter"/>
</dbReference>
<dbReference type="PANTHER" id="PTHR34820">
    <property type="entry name" value="INNER MEMBRANE PROTEIN YEBZ"/>
    <property type="match status" value="1"/>
</dbReference>
<dbReference type="Gene3D" id="2.60.40.1220">
    <property type="match status" value="1"/>
</dbReference>
<evidence type="ECO:0000313" key="8">
    <source>
        <dbReference type="EMBL" id="GCE24003.1"/>
    </source>
</evidence>